<evidence type="ECO:0000313" key="2">
    <source>
        <dbReference type="EMBL" id="NBC71878.1"/>
    </source>
</evidence>
<sequence>MNKNEITDPKQPDYQGEKKNAQEMNEAGIDYIWGSDQDELVQKQKKEQ</sequence>
<name>A0A7X4YST5_9BACL</name>
<dbReference type="AlphaFoldDB" id="A0A7X4YST5"/>
<keyword evidence="3" id="KW-1185">Reference proteome</keyword>
<reference evidence="2 3" key="1">
    <citation type="submission" date="2020-01" db="EMBL/GenBank/DDBJ databases">
        <title>Paenibacillus soybeanensis sp. nov. isolated from the nodules of soybean (Glycine max(L.) Merr).</title>
        <authorList>
            <person name="Wang H."/>
        </authorList>
    </citation>
    <scope>NUCLEOTIDE SEQUENCE [LARGE SCALE GENOMIC DNA]</scope>
    <source>
        <strain evidence="2 3">DSM 23054</strain>
    </source>
</reference>
<evidence type="ECO:0000256" key="1">
    <source>
        <dbReference type="SAM" id="MobiDB-lite"/>
    </source>
</evidence>
<comment type="caution">
    <text evidence="2">The sequence shown here is derived from an EMBL/GenBank/DDBJ whole genome shotgun (WGS) entry which is preliminary data.</text>
</comment>
<proteinExistence type="predicted"/>
<protein>
    <submittedName>
        <fullName evidence="2">Uncharacterized protein</fullName>
    </submittedName>
</protein>
<gene>
    <name evidence="2" type="ORF">GT003_23015</name>
</gene>
<evidence type="ECO:0000313" key="3">
    <source>
        <dbReference type="Proteomes" id="UP000558113"/>
    </source>
</evidence>
<feature type="region of interest" description="Disordered" evidence="1">
    <location>
        <begin position="1"/>
        <end position="28"/>
    </location>
</feature>
<dbReference type="EMBL" id="JAAAMU010000014">
    <property type="protein sequence ID" value="NBC71878.1"/>
    <property type="molecule type" value="Genomic_DNA"/>
</dbReference>
<dbReference type="RefSeq" id="WP_161702277.1">
    <property type="nucleotide sequence ID" value="NZ_JAAAMU010000014.1"/>
</dbReference>
<dbReference type="OrthoDB" id="9925050at2"/>
<feature type="compositionally biased region" description="Basic and acidic residues" evidence="1">
    <location>
        <begin position="1"/>
        <end position="21"/>
    </location>
</feature>
<accession>A0A7X4YST5</accession>
<dbReference type="Proteomes" id="UP000558113">
    <property type="component" value="Unassembled WGS sequence"/>
</dbReference>
<organism evidence="2 3">
    <name type="scientific">Paenibacillus sacheonensis</name>
    <dbReference type="NCBI Taxonomy" id="742054"/>
    <lineage>
        <taxon>Bacteria</taxon>
        <taxon>Bacillati</taxon>
        <taxon>Bacillota</taxon>
        <taxon>Bacilli</taxon>
        <taxon>Bacillales</taxon>
        <taxon>Paenibacillaceae</taxon>
        <taxon>Paenibacillus</taxon>
    </lineage>
</organism>